<evidence type="ECO:0000256" key="2">
    <source>
        <dbReference type="ARBA" id="ARBA00022603"/>
    </source>
</evidence>
<keyword evidence="3 6" id="KW-0808">Transferase</keyword>
<comment type="caution">
    <text evidence="8">The sequence shown here is derived from an EMBL/GenBank/DDBJ whole genome shotgun (WGS) entry which is preliminary data.</text>
</comment>
<feature type="binding site" evidence="6">
    <location>
        <position position="180"/>
    </location>
    <ligand>
        <name>S-adenosyl-L-methionine</name>
        <dbReference type="ChEBI" id="CHEBI:59789"/>
    </ligand>
</feature>
<keyword evidence="2 6" id="KW-0489">Methyltransferase</keyword>
<keyword evidence="1" id="KW-0963">Cytoplasm</keyword>
<dbReference type="Gene3D" id="3.30.70.1170">
    <property type="entry name" value="Sun protein, domain 3"/>
    <property type="match status" value="1"/>
</dbReference>
<dbReference type="PRINTS" id="PR02008">
    <property type="entry name" value="RCMTFAMILY"/>
</dbReference>
<dbReference type="SUPFAM" id="SSF53335">
    <property type="entry name" value="S-adenosyl-L-methionine-dependent methyltransferases"/>
    <property type="match status" value="1"/>
</dbReference>
<evidence type="ECO:0000256" key="6">
    <source>
        <dbReference type="PROSITE-ProRule" id="PRU01023"/>
    </source>
</evidence>
<evidence type="ECO:0000256" key="4">
    <source>
        <dbReference type="ARBA" id="ARBA00022691"/>
    </source>
</evidence>
<comment type="similarity">
    <text evidence="6">Belongs to the class I-like SAM-binding methyltransferase superfamily. RsmB/NOP family.</text>
</comment>
<organism evidence="8 9">
    <name type="scientific">Hoylesella saccharolytica F0055</name>
    <dbReference type="NCBI Taxonomy" id="1127699"/>
    <lineage>
        <taxon>Bacteria</taxon>
        <taxon>Pseudomonadati</taxon>
        <taxon>Bacteroidota</taxon>
        <taxon>Bacteroidia</taxon>
        <taxon>Bacteroidales</taxon>
        <taxon>Prevotellaceae</taxon>
        <taxon>Hoylesella</taxon>
    </lineage>
</organism>
<evidence type="ECO:0000313" key="8">
    <source>
        <dbReference type="EMBL" id="EKY03084.1"/>
    </source>
</evidence>
<feature type="domain" description="SAM-dependent MTase RsmB/NOP-type" evidence="7">
    <location>
        <begin position="1"/>
        <end position="297"/>
    </location>
</feature>
<dbReference type="PROSITE" id="PS51686">
    <property type="entry name" value="SAM_MT_RSMB_NOP"/>
    <property type="match status" value="1"/>
</dbReference>
<gene>
    <name evidence="8" type="ORF">HMPREF9151_00503</name>
</gene>
<dbReference type="CDD" id="cd02440">
    <property type="entry name" value="AdoMet_MTases"/>
    <property type="match status" value="1"/>
</dbReference>
<evidence type="ECO:0000256" key="1">
    <source>
        <dbReference type="ARBA" id="ARBA00022490"/>
    </source>
</evidence>
<dbReference type="PANTHER" id="PTHR22807:SF30">
    <property type="entry name" value="28S RRNA (CYTOSINE(4447)-C(5))-METHYLTRANSFERASE-RELATED"/>
    <property type="match status" value="1"/>
</dbReference>
<dbReference type="Pfam" id="PF17125">
    <property type="entry name" value="Methyltr_RsmF_N"/>
    <property type="match status" value="1"/>
</dbReference>
<dbReference type="InterPro" id="IPR001678">
    <property type="entry name" value="MeTrfase_RsmB-F_NOP2_dom"/>
</dbReference>
<keyword evidence="9" id="KW-1185">Reference proteome</keyword>
<dbReference type="InterPro" id="IPR027391">
    <property type="entry name" value="Nol1_Nop2_Fmu_2"/>
</dbReference>
<sequence length="468" mass="53359">MLLPEEFIAYTRPLLGEEIFNKFLSTLDESSPVSIRLNPFKADRKCVKICEFDSQVAWCKNGFYLNRRPNFTFDPLFHMGLYYVQEAASMFVHQVIQQYTGAKQPVTILDLCAAPGGKSTAVRAALPNNSLLFCNELVGQRAQILVENLQKFGHPDVIVTNNLPRDYQKAGVDFDIILADVPCSGEGMFRKDPNAITEWSLLNVEKCWRLQREIIRDIWPCLKTGGLLVYSTCTFNNKENEDNIEWILSELDAEILPIDITSDWHITGSLTTSLPVYRFIPGINRSEGLFMAVLRKRGETISQNQTKRNLTKKKDERKLYPSTTHWLVPHCSVQQCQDNETLLAIPNCWKEIYNRATQALKVLHAGVMLATLKGKDIIPHQSLALSILLNKQAFPCFEISYAQAISFLRKEAVPLPSHLPKGFILLTYQNIPLGFEKNIGHRANNLYPPEWRIKSTYLPEENNTIIQI</sequence>
<dbReference type="Pfam" id="PF13636">
    <property type="entry name" value="Methyltranf_PUA"/>
    <property type="match status" value="1"/>
</dbReference>
<keyword evidence="4 6" id="KW-0949">S-adenosyl-L-methionine</keyword>
<evidence type="ECO:0000259" key="7">
    <source>
        <dbReference type="PROSITE" id="PS51686"/>
    </source>
</evidence>
<dbReference type="Proteomes" id="UP000010433">
    <property type="component" value="Unassembled WGS sequence"/>
</dbReference>
<proteinExistence type="inferred from homology"/>
<dbReference type="RefSeq" id="WP_009161672.1">
    <property type="nucleotide sequence ID" value="NZ_KB290974.1"/>
</dbReference>
<dbReference type="InterPro" id="IPR029063">
    <property type="entry name" value="SAM-dependent_MTases_sf"/>
</dbReference>
<dbReference type="InterPro" id="IPR031341">
    <property type="entry name" value="Methyltr_RsmF_N"/>
</dbReference>
<dbReference type="Gene3D" id="2.30.130.60">
    <property type="match status" value="1"/>
</dbReference>
<comment type="caution">
    <text evidence="6">Lacks conserved residue(s) required for the propagation of feature annotation.</text>
</comment>
<dbReference type="AlphaFoldDB" id="L1NHU0"/>
<reference evidence="8 9" key="1">
    <citation type="submission" date="2012-05" db="EMBL/GenBank/DDBJ databases">
        <authorList>
            <person name="Weinstock G."/>
            <person name="Sodergren E."/>
            <person name="Lobos E.A."/>
            <person name="Fulton L."/>
            <person name="Fulton R."/>
            <person name="Courtney L."/>
            <person name="Fronick C."/>
            <person name="O'Laughlin M."/>
            <person name="Godfrey J."/>
            <person name="Wilson R.M."/>
            <person name="Miner T."/>
            <person name="Farmer C."/>
            <person name="Delehaunty K."/>
            <person name="Cordes M."/>
            <person name="Minx P."/>
            <person name="Tomlinson C."/>
            <person name="Chen J."/>
            <person name="Wollam A."/>
            <person name="Pepin K.H."/>
            <person name="Bhonagiri V."/>
            <person name="Zhang X."/>
            <person name="Suruliraj S."/>
            <person name="Warren W."/>
            <person name="Mitreva M."/>
            <person name="Mardis E.R."/>
            <person name="Wilson R.K."/>
        </authorList>
    </citation>
    <scope>NUCLEOTIDE SEQUENCE [LARGE SCALE GENOMIC DNA]</scope>
    <source>
        <strain evidence="8 9">F0055</strain>
    </source>
</reference>
<dbReference type="Pfam" id="PF01189">
    <property type="entry name" value="Methyltr_RsmB-F"/>
    <property type="match status" value="1"/>
</dbReference>
<protein>
    <submittedName>
        <fullName evidence="8">NOL1/NOP2/sun family protein</fullName>
    </submittedName>
</protein>
<evidence type="ECO:0000313" key="9">
    <source>
        <dbReference type="Proteomes" id="UP000010433"/>
    </source>
</evidence>
<dbReference type="HOGENOM" id="CLU_005316_6_0_10"/>
<evidence type="ECO:0000256" key="3">
    <source>
        <dbReference type="ARBA" id="ARBA00022679"/>
    </source>
</evidence>
<dbReference type="InterPro" id="IPR049560">
    <property type="entry name" value="MeTrfase_RsmB-F_NOP2_cat"/>
</dbReference>
<keyword evidence="5 6" id="KW-0694">RNA-binding</keyword>
<dbReference type="GO" id="GO:0001510">
    <property type="term" value="P:RNA methylation"/>
    <property type="evidence" value="ECO:0007669"/>
    <property type="project" value="InterPro"/>
</dbReference>
<dbReference type="STRING" id="1127699.HMPREF9151_00503"/>
<dbReference type="PATRIC" id="fig|1127699.3.peg.458"/>
<dbReference type="Gene3D" id="3.40.50.150">
    <property type="entry name" value="Vaccinia Virus protein VP39"/>
    <property type="match status" value="1"/>
</dbReference>
<feature type="binding site" evidence="6">
    <location>
        <begin position="112"/>
        <end position="118"/>
    </location>
    <ligand>
        <name>S-adenosyl-L-methionine</name>
        <dbReference type="ChEBI" id="CHEBI:59789"/>
    </ligand>
</feature>
<dbReference type="EMBL" id="AMEP01000042">
    <property type="protein sequence ID" value="EKY03084.1"/>
    <property type="molecule type" value="Genomic_DNA"/>
</dbReference>
<dbReference type="GO" id="GO:0008173">
    <property type="term" value="F:RNA methyltransferase activity"/>
    <property type="evidence" value="ECO:0007669"/>
    <property type="project" value="InterPro"/>
</dbReference>
<dbReference type="PANTHER" id="PTHR22807">
    <property type="entry name" value="NOP2 YEAST -RELATED NOL1/NOP2/FMU SUN DOMAIN-CONTAINING"/>
    <property type="match status" value="1"/>
</dbReference>
<dbReference type="OrthoDB" id="9810297at2"/>
<feature type="binding site" evidence="6">
    <location>
        <position position="136"/>
    </location>
    <ligand>
        <name>S-adenosyl-L-methionine</name>
        <dbReference type="ChEBI" id="CHEBI:59789"/>
    </ligand>
</feature>
<dbReference type="GO" id="GO:0003723">
    <property type="term" value="F:RNA binding"/>
    <property type="evidence" value="ECO:0007669"/>
    <property type="project" value="UniProtKB-UniRule"/>
</dbReference>
<dbReference type="InterPro" id="IPR023267">
    <property type="entry name" value="RCMT"/>
</dbReference>
<name>L1NHU0_9BACT</name>
<feature type="active site" description="Nucleophile" evidence="6">
    <location>
        <position position="233"/>
    </location>
</feature>
<evidence type="ECO:0000256" key="5">
    <source>
        <dbReference type="ARBA" id="ARBA00022884"/>
    </source>
</evidence>
<accession>L1NHU0</accession>